<dbReference type="Pfam" id="PF13229">
    <property type="entry name" value="Beta_helix"/>
    <property type="match status" value="2"/>
</dbReference>
<feature type="chain" id="PRO_5045873896" evidence="1">
    <location>
        <begin position="20"/>
        <end position="661"/>
    </location>
</feature>
<dbReference type="Gene3D" id="2.160.20.10">
    <property type="entry name" value="Single-stranded right-handed beta-helix, Pectin lyase-like"/>
    <property type="match status" value="2"/>
</dbReference>
<dbReference type="SUPFAM" id="SSF51126">
    <property type="entry name" value="Pectin lyase-like"/>
    <property type="match status" value="1"/>
</dbReference>
<accession>A0ABS1HG31</accession>
<dbReference type="EMBL" id="JAENRR010000007">
    <property type="protein sequence ID" value="MBK3516624.1"/>
    <property type="molecule type" value="Genomic_DNA"/>
</dbReference>
<organism evidence="3 4">
    <name type="scientific">Carboxylicivirga marina</name>
    <dbReference type="NCBI Taxonomy" id="2800988"/>
    <lineage>
        <taxon>Bacteria</taxon>
        <taxon>Pseudomonadati</taxon>
        <taxon>Bacteroidota</taxon>
        <taxon>Bacteroidia</taxon>
        <taxon>Marinilabiliales</taxon>
        <taxon>Marinilabiliaceae</taxon>
        <taxon>Carboxylicivirga</taxon>
    </lineage>
</organism>
<evidence type="ECO:0000256" key="1">
    <source>
        <dbReference type="SAM" id="SignalP"/>
    </source>
</evidence>
<evidence type="ECO:0000313" key="4">
    <source>
        <dbReference type="Proteomes" id="UP000605676"/>
    </source>
</evidence>
<dbReference type="Proteomes" id="UP000605676">
    <property type="component" value="Unassembled WGS sequence"/>
</dbReference>
<dbReference type="InterPro" id="IPR011050">
    <property type="entry name" value="Pectin_lyase_fold/virulence"/>
</dbReference>
<dbReference type="InterPro" id="IPR039448">
    <property type="entry name" value="Beta_helix"/>
</dbReference>
<dbReference type="PANTHER" id="PTHR36453">
    <property type="entry name" value="SECRETED PROTEIN-RELATED"/>
    <property type="match status" value="1"/>
</dbReference>
<keyword evidence="4" id="KW-1185">Reference proteome</keyword>
<evidence type="ECO:0000259" key="2">
    <source>
        <dbReference type="Pfam" id="PF13229"/>
    </source>
</evidence>
<dbReference type="InterPro" id="IPR012334">
    <property type="entry name" value="Pectin_lyas_fold"/>
</dbReference>
<dbReference type="RefSeq" id="WP_200463851.1">
    <property type="nucleotide sequence ID" value="NZ_JAENRR010000007.1"/>
</dbReference>
<gene>
    <name evidence="3" type="ORF">JIV24_04660</name>
</gene>
<dbReference type="InterPro" id="IPR006626">
    <property type="entry name" value="PbH1"/>
</dbReference>
<feature type="domain" description="Right handed beta helix" evidence="2">
    <location>
        <begin position="295"/>
        <end position="401"/>
    </location>
</feature>
<feature type="signal peptide" evidence="1">
    <location>
        <begin position="1"/>
        <end position="19"/>
    </location>
</feature>
<dbReference type="SMART" id="SM00710">
    <property type="entry name" value="PbH1"/>
    <property type="match status" value="8"/>
</dbReference>
<reference evidence="3 4" key="1">
    <citation type="submission" date="2021-01" db="EMBL/GenBank/DDBJ databases">
        <title>Carboxyliciviraga sp.nov., isolated from coastal sediments.</title>
        <authorList>
            <person name="Lu D."/>
            <person name="Zhang T."/>
        </authorList>
    </citation>
    <scope>NUCLEOTIDE SEQUENCE [LARGE SCALE GENOMIC DNA]</scope>
    <source>
        <strain evidence="3 4">N1Y132</strain>
    </source>
</reference>
<comment type="caution">
    <text evidence="3">The sequence shown here is derived from an EMBL/GenBank/DDBJ whole genome shotgun (WGS) entry which is preliminary data.</text>
</comment>
<feature type="domain" description="Right handed beta helix" evidence="2">
    <location>
        <begin position="412"/>
        <end position="554"/>
    </location>
</feature>
<evidence type="ECO:0000313" key="3">
    <source>
        <dbReference type="EMBL" id="MBK3516624.1"/>
    </source>
</evidence>
<protein>
    <submittedName>
        <fullName evidence="3">Right-handed parallel beta-helix repeat-containing protein</fullName>
    </submittedName>
</protein>
<proteinExistence type="predicted"/>
<sequence>MKKTILLILCMLFSMSLHAQNTHIFISNTGDNTNDGTKDRPLQSIEAALRHINQHLSESSDSIVINIASPVYRSYSGIRINNQTLKTFDGTLIVQGQSKESTSICGSVVIDDYKKLNRQHPLYRKNPKNGEKIIEISTAKLPINQQKIRLAGFAGSKQSKNYALNEIIFNNEPMSLSRWPNKGYTKFSGVAKKQSGDTTLYGIKFQNQKISEWADEPNILLHGYWYWLWADAYESVSHIAADDNILWLEPPYNNYLFRGDKPFAAVNVIREIDQPGEYAYDYQNKKIYFFPPDEIESLELSVCQTPLIEIENCNNVIIRNLSIKNSAHTGIKIVNSNNVLIDNCAVTSVAREGMIIDGGQHNSVINCEIWNTGRGGIRLNAGSYSTLESGYASVKNCHIHHLSRIDLTYTPGIWVDGVGISISHCTMHNIPSSAIRLNGNDHMVEFNTMYAVVTESDDQGAIDMWGTANYRGNIIRYNHFYNVGPQNNDAIDAAHGRAGVRLDDAISGVLIYGNVFNNSSKGKFGGIQIHGGKENIVWNNIFYDCDKGMSFTPWSFDHWKHYTRKTIDTYLDNQMTYINKYPQLLLYDENMNQNYVLKNIFINCDQLKRGNPKLLIWKDNVETVVPEINQFNIDKIKSVIDTTDLNFTPLPEELMKILKTK</sequence>
<name>A0ABS1HG31_9BACT</name>
<dbReference type="PANTHER" id="PTHR36453:SF1">
    <property type="entry name" value="RIGHT HANDED BETA HELIX DOMAIN-CONTAINING PROTEIN"/>
    <property type="match status" value="1"/>
</dbReference>
<keyword evidence="1" id="KW-0732">Signal</keyword>